<dbReference type="GO" id="GO:0000976">
    <property type="term" value="F:transcription cis-regulatory region binding"/>
    <property type="evidence" value="ECO:0007669"/>
    <property type="project" value="TreeGrafter"/>
</dbReference>
<dbReference type="Gene3D" id="1.10.10.60">
    <property type="entry name" value="Homeodomain-like"/>
    <property type="match status" value="1"/>
</dbReference>
<comment type="caution">
    <text evidence="7">The sequence shown here is derived from an EMBL/GenBank/DDBJ whole genome shotgun (WGS) entry which is preliminary data.</text>
</comment>
<dbReference type="Pfam" id="PF00440">
    <property type="entry name" value="TetR_N"/>
    <property type="match status" value="1"/>
</dbReference>
<dbReference type="InterPro" id="IPR001647">
    <property type="entry name" value="HTH_TetR"/>
</dbReference>
<dbReference type="GO" id="GO:0003700">
    <property type="term" value="F:DNA-binding transcription factor activity"/>
    <property type="evidence" value="ECO:0007669"/>
    <property type="project" value="TreeGrafter"/>
</dbReference>
<keyword evidence="8" id="KW-1185">Reference proteome</keyword>
<keyword evidence="2 4" id="KW-0238">DNA-binding</keyword>
<feature type="region of interest" description="Disordered" evidence="5">
    <location>
        <begin position="1"/>
        <end position="23"/>
    </location>
</feature>
<dbReference type="SUPFAM" id="SSF48498">
    <property type="entry name" value="Tetracyclin repressor-like, C-terminal domain"/>
    <property type="match status" value="1"/>
</dbReference>
<dbReference type="Pfam" id="PF17932">
    <property type="entry name" value="TetR_C_24"/>
    <property type="match status" value="1"/>
</dbReference>
<reference evidence="7 8" key="1">
    <citation type="submission" date="2018-11" db="EMBL/GenBank/DDBJ databases">
        <authorList>
            <person name="Li F."/>
        </authorList>
    </citation>
    <scope>NUCLEOTIDE SEQUENCE [LARGE SCALE GENOMIC DNA]</scope>
    <source>
        <strain evidence="7 8">Gsoil 097</strain>
    </source>
</reference>
<organism evidence="7 8">
    <name type="scientific">Nocardioides marmoriginsengisoli</name>
    <dbReference type="NCBI Taxonomy" id="661483"/>
    <lineage>
        <taxon>Bacteria</taxon>
        <taxon>Bacillati</taxon>
        <taxon>Actinomycetota</taxon>
        <taxon>Actinomycetes</taxon>
        <taxon>Propionibacteriales</taxon>
        <taxon>Nocardioidaceae</taxon>
        <taxon>Nocardioides</taxon>
    </lineage>
</organism>
<dbReference type="OrthoDB" id="3766519at2"/>
<feature type="domain" description="HTH tetR-type" evidence="6">
    <location>
        <begin position="23"/>
        <end position="83"/>
    </location>
</feature>
<evidence type="ECO:0000256" key="4">
    <source>
        <dbReference type="PROSITE-ProRule" id="PRU00335"/>
    </source>
</evidence>
<dbReference type="PRINTS" id="PR00455">
    <property type="entry name" value="HTHTETR"/>
</dbReference>
<dbReference type="SUPFAM" id="SSF46689">
    <property type="entry name" value="Homeodomain-like"/>
    <property type="match status" value="1"/>
</dbReference>
<feature type="DNA-binding region" description="H-T-H motif" evidence="4">
    <location>
        <begin position="46"/>
        <end position="65"/>
    </location>
</feature>
<evidence type="ECO:0000259" key="6">
    <source>
        <dbReference type="PROSITE" id="PS50977"/>
    </source>
</evidence>
<keyword evidence="3" id="KW-0804">Transcription</keyword>
<name>A0A3N0CHG5_9ACTN</name>
<dbReference type="AlphaFoldDB" id="A0A3N0CHG5"/>
<proteinExistence type="predicted"/>
<dbReference type="EMBL" id="RJSE01000007">
    <property type="protein sequence ID" value="RNL62890.1"/>
    <property type="molecule type" value="Genomic_DNA"/>
</dbReference>
<dbReference type="InterPro" id="IPR009057">
    <property type="entry name" value="Homeodomain-like_sf"/>
</dbReference>
<gene>
    <name evidence="7" type="ORF">EFK50_14250</name>
</gene>
<dbReference type="InterPro" id="IPR036271">
    <property type="entry name" value="Tet_transcr_reg_TetR-rel_C_sf"/>
</dbReference>
<dbReference type="PROSITE" id="PS50977">
    <property type="entry name" value="HTH_TETR_2"/>
    <property type="match status" value="1"/>
</dbReference>
<sequence length="222" mass="24535">MVHLNRQIDGATPGFARPLSKSERTRQRILDSAARVFASKGFAGVSLRDIASAADTKAGSLYYHFASKDELVEAVLRHAIEEMHQHVRDAVDAAADEGAAGRLKAAISAHTESVMERTDYAKALLRISSQIPDDVRERHNKHARAYGEYWGQLFNDARDEGAIRVDLDLTLARLLVLGAMNWTVEWPASLWSPESITSTLNKIVFEGIGTDDVDEEAVRALH</sequence>
<evidence type="ECO:0000256" key="3">
    <source>
        <dbReference type="ARBA" id="ARBA00023163"/>
    </source>
</evidence>
<evidence type="ECO:0000256" key="5">
    <source>
        <dbReference type="SAM" id="MobiDB-lite"/>
    </source>
</evidence>
<keyword evidence="1" id="KW-0805">Transcription regulation</keyword>
<dbReference type="PANTHER" id="PTHR30055:SF234">
    <property type="entry name" value="HTH-TYPE TRANSCRIPTIONAL REGULATOR BETI"/>
    <property type="match status" value="1"/>
</dbReference>
<accession>A0A3N0CHG5</accession>
<evidence type="ECO:0000313" key="7">
    <source>
        <dbReference type="EMBL" id="RNL62890.1"/>
    </source>
</evidence>
<dbReference type="Proteomes" id="UP000267128">
    <property type="component" value="Unassembled WGS sequence"/>
</dbReference>
<dbReference type="InterPro" id="IPR041490">
    <property type="entry name" value="KstR2_TetR_C"/>
</dbReference>
<dbReference type="PANTHER" id="PTHR30055">
    <property type="entry name" value="HTH-TYPE TRANSCRIPTIONAL REGULATOR RUTR"/>
    <property type="match status" value="1"/>
</dbReference>
<evidence type="ECO:0000256" key="2">
    <source>
        <dbReference type="ARBA" id="ARBA00023125"/>
    </source>
</evidence>
<dbReference type="Gene3D" id="1.10.357.10">
    <property type="entry name" value="Tetracycline Repressor, domain 2"/>
    <property type="match status" value="1"/>
</dbReference>
<evidence type="ECO:0000256" key="1">
    <source>
        <dbReference type="ARBA" id="ARBA00023015"/>
    </source>
</evidence>
<evidence type="ECO:0000313" key="8">
    <source>
        <dbReference type="Proteomes" id="UP000267128"/>
    </source>
</evidence>
<dbReference type="InterPro" id="IPR050109">
    <property type="entry name" value="HTH-type_TetR-like_transc_reg"/>
</dbReference>
<protein>
    <submittedName>
        <fullName evidence="7">TetR/AcrR family transcriptional regulator</fullName>
    </submittedName>
</protein>